<dbReference type="OrthoDB" id="65722at2"/>
<keyword evidence="1" id="KW-0732">Signal</keyword>
<accession>A0A285R4P5</accession>
<dbReference type="InterPro" id="IPR018725">
    <property type="entry name" value="DUF2259_secreted"/>
</dbReference>
<feature type="chain" id="PRO_5011786124" evidence="1">
    <location>
        <begin position="35"/>
        <end position="258"/>
    </location>
</feature>
<dbReference type="Proteomes" id="UP000219331">
    <property type="component" value="Unassembled WGS sequence"/>
</dbReference>
<name>A0A285R4P5_9HYPH</name>
<proteinExistence type="predicted"/>
<evidence type="ECO:0000313" key="2">
    <source>
        <dbReference type="EMBL" id="SOB89096.1"/>
    </source>
</evidence>
<evidence type="ECO:0000256" key="1">
    <source>
        <dbReference type="SAM" id="SignalP"/>
    </source>
</evidence>
<dbReference type="Pfam" id="PF10016">
    <property type="entry name" value="DUF2259"/>
    <property type="match status" value="1"/>
</dbReference>
<keyword evidence="3" id="KW-1185">Reference proteome</keyword>
<evidence type="ECO:0000313" key="3">
    <source>
        <dbReference type="Proteomes" id="UP000219331"/>
    </source>
</evidence>
<organism evidence="2 3">
    <name type="scientific">Stappia indica</name>
    <dbReference type="NCBI Taxonomy" id="538381"/>
    <lineage>
        <taxon>Bacteria</taxon>
        <taxon>Pseudomonadati</taxon>
        <taxon>Pseudomonadota</taxon>
        <taxon>Alphaproteobacteria</taxon>
        <taxon>Hyphomicrobiales</taxon>
        <taxon>Stappiaceae</taxon>
        <taxon>Stappia</taxon>
    </lineage>
</organism>
<protein>
    <submittedName>
        <fullName evidence="2">Predicted secreted protein</fullName>
    </submittedName>
</protein>
<feature type="signal peptide" evidence="1">
    <location>
        <begin position="1"/>
        <end position="34"/>
    </location>
</feature>
<gene>
    <name evidence="2" type="ORF">SAMN05421512_1014</name>
</gene>
<dbReference type="AlphaFoldDB" id="A0A285R4P5"/>
<dbReference type="RefSeq" id="WP_067216853.1">
    <property type="nucleotide sequence ID" value="NZ_MBQE01000001.1"/>
</dbReference>
<dbReference type="STRING" id="538381.GCA_001696535_01085"/>
<dbReference type="EMBL" id="OBML01000001">
    <property type="protein sequence ID" value="SOB89096.1"/>
    <property type="molecule type" value="Genomic_DNA"/>
</dbReference>
<sequence length="258" mass="27828">MRRLTPKARTLAAAPLAATAFALLVSLGTTPAFAGDYARVDVMGFSADGNRFAFEEYGTQDGSGFPYSNIYVFDVDRDAWLGSSPFRRLDETGDATPAQAQAALERTREANREEAWDLIVSAGIAGRGDTVAHNPPTERGADPHLMIASMRPDVPAFGPQVELRLTEHAVERPARCPDGFGGMKGFRLTLTLEGETRVLNDDARLPQSRGCALGYRIERLVLHHPVNGGPASFAVIVLVEQVGFEGPDGRHLAITGRL</sequence>
<reference evidence="2 3" key="1">
    <citation type="submission" date="2017-08" db="EMBL/GenBank/DDBJ databases">
        <authorList>
            <person name="de Groot N.N."/>
        </authorList>
    </citation>
    <scope>NUCLEOTIDE SEQUENCE [LARGE SCALE GENOMIC DNA]</scope>
    <source>
        <strain evidence="2 3">USBA 352</strain>
    </source>
</reference>